<dbReference type="EMBL" id="VICD02000140">
    <property type="protein sequence ID" value="KAB8189922.1"/>
    <property type="molecule type" value="Genomic_DNA"/>
</dbReference>
<evidence type="ECO:0000313" key="2">
    <source>
        <dbReference type="Proteomes" id="UP000320431"/>
    </source>
</evidence>
<comment type="caution">
    <text evidence="1">The sequence shown here is derived from an EMBL/GenBank/DDBJ whole genome shotgun (WGS) entry which is preliminary data.</text>
</comment>
<evidence type="ECO:0000313" key="1">
    <source>
        <dbReference type="EMBL" id="KAB8189922.1"/>
    </source>
</evidence>
<protein>
    <submittedName>
        <fullName evidence="1">Uncharacterized protein</fullName>
    </submittedName>
</protein>
<name>A0A508AT92_9GAMM</name>
<dbReference type="AlphaFoldDB" id="A0A508AT92"/>
<gene>
    <name evidence="1" type="ORF">FKV24_008965</name>
</gene>
<dbReference type="RefSeq" id="WP_111266485.1">
    <property type="nucleotide sequence ID" value="NZ_CP029843.1"/>
</dbReference>
<dbReference type="Proteomes" id="UP000320431">
    <property type="component" value="Unassembled WGS sequence"/>
</dbReference>
<reference evidence="1 2" key="1">
    <citation type="submission" date="2019-10" db="EMBL/GenBank/DDBJ databases">
        <title>Lysobacter alkalisoli sp. nov., isolated from saline-alkaline soil.</title>
        <authorList>
            <person name="Sun J.-Q."/>
        </authorList>
    </citation>
    <scope>NUCLEOTIDE SEQUENCE [LARGE SCALE GENOMIC DNA]</scope>
    <source>
        <strain evidence="1 2">KCTC 42381</strain>
    </source>
</reference>
<dbReference type="OrthoDB" id="9912488at2"/>
<proteinExistence type="predicted"/>
<sequence>MRFPRTSLAAVLSAGLLLLSGNADASYKAWYIDDIDGFHQYGDLVAGSTKLTIPNSACGRRWTLPSYFRWVGQYGATLDSADLYSTVEIWVPKAGCPNGNAVVFQKQTGEVYPPESGTHYLELYSNYGSRWIDADGKHLSCLPGCVGLGGWTYRVKESSWGVVELLLKDLKQTLPGGDTRRAYALLGELQQRLPELIKQTDARVQERRRTGLGDFERYVSDAEDAAGRSLQVSAKRLLDCRGDLATGSPDGAYAGCSQALDALEDASELLELAESEWADA</sequence>
<organism evidence="1 2">
    <name type="scientific">Marilutibacter maris</name>
    <dbReference type="NCBI Taxonomy" id="1605891"/>
    <lineage>
        <taxon>Bacteria</taxon>
        <taxon>Pseudomonadati</taxon>
        <taxon>Pseudomonadota</taxon>
        <taxon>Gammaproteobacteria</taxon>
        <taxon>Lysobacterales</taxon>
        <taxon>Lysobacteraceae</taxon>
        <taxon>Marilutibacter</taxon>
    </lineage>
</organism>
<accession>A0A508AT92</accession>